<evidence type="ECO:0000256" key="6">
    <source>
        <dbReference type="SAM" id="Phobius"/>
    </source>
</evidence>
<name>A0A1P8Q4Z1_9LACO</name>
<dbReference type="InterPro" id="IPR011712">
    <property type="entry name" value="Sig_transdc_His_kin_sub3_dim/P"/>
</dbReference>
<dbReference type="EMBL" id="CP019323">
    <property type="protein sequence ID" value="APX72928.1"/>
    <property type="molecule type" value="Genomic_DNA"/>
</dbReference>
<gene>
    <name evidence="9" type="ORF">BTM29_10350</name>
</gene>
<dbReference type="Gene3D" id="1.20.5.1930">
    <property type="match status" value="1"/>
</dbReference>
<dbReference type="Pfam" id="PF02518">
    <property type="entry name" value="HATPase_c"/>
    <property type="match status" value="1"/>
</dbReference>
<dbReference type="KEGG" id="lalw:BTM29_10350"/>
<dbReference type="AlphaFoldDB" id="A0A1P8Q4Z1"/>
<dbReference type="EC" id="2.7.13.3" evidence="2"/>
<dbReference type="OrthoDB" id="9797605at2"/>
<sequence>MKFLEDHILFPKRFGIMPYFWTLSLILVSSQVLFERNSFDWILFFLLLIFIKLYRDGYVINRWLPIQIGGQLIITTYLLSQYSFGTLFIYTAWEIGSLHLKKNQFYKYTTVYLIFSVICILGNSIINYKSSDIYGLIITFLFAFGSPFAARSLGNTYQRSYRLKQNNKRLETIIKQNERERIAKDLHDDLGQSFSLITLKAELADKLIDKNVTQARKEIKDIATTSRENLTLVRQIVSDLNRKSIAEAMIEEENHLKLVNIIQQSYNEKVSTTWPLEIQNVLAAIIKESSTNIIKYSKADTAIFDFNEDDKYYYLNIKDDGIGYKNVRKDSFGLSGMSQRLSDINGEITISSKQGTTLKIKIQKR</sequence>
<keyword evidence="6" id="KW-0472">Membrane</keyword>
<evidence type="ECO:0000313" key="9">
    <source>
        <dbReference type="EMBL" id="APX72928.1"/>
    </source>
</evidence>
<dbReference type="GO" id="GO:0000155">
    <property type="term" value="F:phosphorelay sensor kinase activity"/>
    <property type="evidence" value="ECO:0007669"/>
    <property type="project" value="InterPro"/>
</dbReference>
<dbReference type="InterPro" id="IPR050482">
    <property type="entry name" value="Sensor_HK_TwoCompSys"/>
</dbReference>
<evidence type="ECO:0000256" key="4">
    <source>
        <dbReference type="ARBA" id="ARBA00022777"/>
    </source>
</evidence>
<dbReference type="Gene3D" id="3.30.565.10">
    <property type="entry name" value="Histidine kinase-like ATPase, C-terminal domain"/>
    <property type="match status" value="1"/>
</dbReference>
<evidence type="ECO:0000256" key="2">
    <source>
        <dbReference type="ARBA" id="ARBA00012438"/>
    </source>
</evidence>
<accession>A0A1P8Q4Z1</accession>
<feature type="transmembrane region" description="Helical" evidence="6">
    <location>
        <begin position="41"/>
        <end position="60"/>
    </location>
</feature>
<dbReference type="STRING" id="1847728.BTM29_10350"/>
<comment type="catalytic activity">
    <reaction evidence="1">
        <text>ATP + protein L-histidine = ADP + protein N-phospho-L-histidine.</text>
        <dbReference type="EC" id="2.7.13.3"/>
    </reaction>
</comment>
<feature type="domain" description="Histidine kinase/HSP90-like ATPase" evidence="7">
    <location>
        <begin position="281"/>
        <end position="363"/>
    </location>
</feature>
<dbReference type="GO" id="GO:0016020">
    <property type="term" value="C:membrane"/>
    <property type="evidence" value="ECO:0007669"/>
    <property type="project" value="InterPro"/>
</dbReference>
<evidence type="ECO:0000256" key="3">
    <source>
        <dbReference type="ARBA" id="ARBA00022679"/>
    </source>
</evidence>
<evidence type="ECO:0000256" key="5">
    <source>
        <dbReference type="ARBA" id="ARBA00023012"/>
    </source>
</evidence>
<keyword evidence="6" id="KW-1133">Transmembrane helix</keyword>
<evidence type="ECO:0000259" key="7">
    <source>
        <dbReference type="Pfam" id="PF02518"/>
    </source>
</evidence>
<feature type="transmembrane region" description="Helical" evidence="6">
    <location>
        <begin position="105"/>
        <end position="127"/>
    </location>
</feature>
<dbReference type="Pfam" id="PF07730">
    <property type="entry name" value="HisKA_3"/>
    <property type="match status" value="1"/>
</dbReference>
<keyword evidence="3" id="KW-0808">Transferase</keyword>
<keyword evidence="6" id="KW-0812">Transmembrane</keyword>
<dbReference type="PANTHER" id="PTHR24421">
    <property type="entry name" value="NITRATE/NITRITE SENSOR PROTEIN NARX-RELATED"/>
    <property type="match status" value="1"/>
</dbReference>
<evidence type="ECO:0000313" key="10">
    <source>
        <dbReference type="Proteomes" id="UP000187499"/>
    </source>
</evidence>
<keyword evidence="5" id="KW-0902">Two-component regulatory system</keyword>
<dbReference type="GO" id="GO:0046983">
    <property type="term" value="F:protein dimerization activity"/>
    <property type="evidence" value="ECO:0007669"/>
    <property type="project" value="InterPro"/>
</dbReference>
<evidence type="ECO:0000259" key="8">
    <source>
        <dbReference type="Pfam" id="PF07730"/>
    </source>
</evidence>
<dbReference type="InterPro" id="IPR003594">
    <property type="entry name" value="HATPase_dom"/>
</dbReference>
<keyword evidence="10" id="KW-1185">Reference proteome</keyword>
<dbReference type="SUPFAM" id="SSF55874">
    <property type="entry name" value="ATPase domain of HSP90 chaperone/DNA topoisomerase II/histidine kinase"/>
    <property type="match status" value="1"/>
</dbReference>
<feature type="transmembrane region" description="Helical" evidence="6">
    <location>
        <begin position="72"/>
        <end position="93"/>
    </location>
</feature>
<feature type="domain" description="Signal transduction histidine kinase subgroup 3 dimerisation and phosphoacceptor" evidence="8">
    <location>
        <begin position="178"/>
        <end position="241"/>
    </location>
</feature>
<reference evidence="10" key="1">
    <citation type="submission" date="2016-12" db="EMBL/GenBank/DDBJ databases">
        <authorList>
            <person name="Jung M.Y."/>
            <person name="Lee S.H."/>
        </authorList>
    </citation>
    <scope>NUCLEOTIDE SEQUENCE [LARGE SCALE GENOMIC DNA]</scope>
    <source>
        <strain evidence="10">WiKim39</strain>
    </source>
</reference>
<proteinExistence type="predicted"/>
<evidence type="ECO:0000256" key="1">
    <source>
        <dbReference type="ARBA" id="ARBA00000085"/>
    </source>
</evidence>
<organism evidence="9 10">
    <name type="scientific">Companilactobacillus allii</name>
    <dbReference type="NCBI Taxonomy" id="1847728"/>
    <lineage>
        <taxon>Bacteria</taxon>
        <taxon>Bacillati</taxon>
        <taxon>Bacillota</taxon>
        <taxon>Bacilli</taxon>
        <taxon>Lactobacillales</taxon>
        <taxon>Lactobacillaceae</taxon>
        <taxon>Companilactobacillus</taxon>
    </lineage>
</organism>
<feature type="transmembrane region" description="Helical" evidence="6">
    <location>
        <begin position="133"/>
        <end position="154"/>
    </location>
</feature>
<dbReference type="Proteomes" id="UP000187499">
    <property type="component" value="Chromosome"/>
</dbReference>
<feature type="transmembrane region" description="Helical" evidence="6">
    <location>
        <begin position="16"/>
        <end position="34"/>
    </location>
</feature>
<keyword evidence="4" id="KW-0418">Kinase</keyword>
<dbReference type="InterPro" id="IPR036890">
    <property type="entry name" value="HATPase_C_sf"/>
</dbReference>
<protein>
    <recommendedName>
        <fullName evidence="2">histidine kinase</fullName>
        <ecNumber evidence="2">2.7.13.3</ecNumber>
    </recommendedName>
</protein>
<dbReference type="RefSeq" id="WP_076617196.1">
    <property type="nucleotide sequence ID" value="NZ_RHNV01000001.1"/>
</dbReference>
<dbReference type="PANTHER" id="PTHR24421:SF63">
    <property type="entry name" value="SENSOR HISTIDINE KINASE DESK"/>
    <property type="match status" value="1"/>
</dbReference>